<dbReference type="PANTHER" id="PTHR10794">
    <property type="entry name" value="ABHYDROLASE DOMAIN-CONTAINING PROTEIN"/>
    <property type="match status" value="1"/>
</dbReference>
<keyword evidence="2" id="KW-0719">Serine esterase</keyword>
<dbReference type="InterPro" id="IPR029058">
    <property type="entry name" value="AB_hydrolase_fold"/>
</dbReference>
<evidence type="ECO:0000313" key="6">
    <source>
        <dbReference type="Proteomes" id="UP001201273"/>
    </source>
</evidence>
<evidence type="ECO:0000313" key="5">
    <source>
        <dbReference type="EMBL" id="MCE2595073.1"/>
    </source>
</evidence>
<evidence type="ECO:0000256" key="2">
    <source>
        <dbReference type="ARBA" id="ARBA00022487"/>
    </source>
</evidence>
<evidence type="ECO:0000256" key="1">
    <source>
        <dbReference type="ARBA" id="ARBA00010884"/>
    </source>
</evidence>
<dbReference type="PROSITE" id="PS01133">
    <property type="entry name" value="UPF0017"/>
    <property type="match status" value="1"/>
</dbReference>
<organism evidence="5 6">
    <name type="scientific">Motilimonas cestriensis</name>
    <dbReference type="NCBI Taxonomy" id="2742685"/>
    <lineage>
        <taxon>Bacteria</taxon>
        <taxon>Pseudomonadati</taxon>
        <taxon>Pseudomonadota</taxon>
        <taxon>Gammaproteobacteria</taxon>
        <taxon>Alteromonadales</taxon>
        <taxon>Alteromonadales genera incertae sedis</taxon>
        <taxon>Motilimonas</taxon>
    </lineage>
</organism>
<dbReference type="GO" id="GO:0016787">
    <property type="term" value="F:hydrolase activity"/>
    <property type="evidence" value="ECO:0007669"/>
    <property type="project" value="UniProtKB-KW"/>
</dbReference>
<dbReference type="InterPro" id="IPR000952">
    <property type="entry name" value="AB_hydrolase_4_CS"/>
</dbReference>
<dbReference type="Pfam" id="PF00561">
    <property type="entry name" value="Abhydrolase_1"/>
    <property type="match status" value="1"/>
</dbReference>
<dbReference type="PANTHER" id="PTHR10794:SF94">
    <property type="entry name" value="ESTERASE YHET-RELATED"/>
    <property type="match status" value="1"/>
</dbReference>
<accession>A0ABS8WA19</accession>
<evidence type="ECO:0000256" key="3">
    <source>
        <dbReference type="ARBA" id="ARBA00022801"/>
    </source>
</evidence>
<name>A0ABS8WA19_9GAMM</name>
<evidence type="ECO:0000259" key="4">
    <source>
        <dbReference type="Pfam" id="PF00561"/>
    </source>
</evidence>
<comment type="caution">
    <text evidence="5">The sequence shown here is derived from an EMBL/GenBank/DDBJ whole genome shotgun (WGS) entry which is preliminary data.</text>
</comment>
<dbReference type="InterPro" id="IPR000073">
    <property type="entry name" value="AB_hydrolase_1"/>
</dbReference>
<comment type="similarity">
    <text evidence="1">Belongs to the AB hydrolase superfamily. AB hydrolase 4 family.</text>
</comment>
<dbReference type="SUPFAM" id="SSF53474">
    <property type="entry name" value="alpha/beta-Hydrolases"/>
    <property type="match status" value="1"/>
</dbReference>
<sequence>MINSFKAPFWCGNAHLQTLLPTFLNRQFRLPLQHQTLTTPDNDFLDLVWTERPWADFNKPIVIIFHGLEGSIHSPYAQGMMSAIKKAGWIGLLMHFRGCSGRPNLRARSYHSGETSDARFLINWLKQQYPAHPLMAIGYSLGGNMLLNLLAEPQPSGLAATVSVSAPLRLDLCSVRLQQGFSRIYQHHLLSRMKANVDNKVSTGALAEFPLPNYKQLSTFHAFDQMITAPLHGFASAADYYQQCSAFEKLTSINTPCLLIHAKDDPFMTPEVIPRSDQVSAFVELAISEKGGHVGFVQGNIQRPTFWLEQTIPTWLSQFSKSTL</sequence>
<dbReference type="EMBL" id="JAIMJA010000008">
    <property type="protein sequence ID" value="MCE2595073.1"/>
    <property type="molecule type" value="Genomic_DNA"/>
</dbReference>
<keyword evidence="6" id="KW-1185">Reference proteome</keyword>
<dbReference type="Gene3D" id="3.40.50.1820">
    <property type="entry name" value="alpha/beta hydrolase"/>
    <property type="match status" value="1"/>
</dbReference>
<feature type="domain" description="AB hydrolase-1" evidence="4">
    <location>
        <begin position="60"/>
        <end position="298"/>
    </location>
</feature>
<dbReference type="InterPro" id="IPR012020">
    <property type="entry name" value="ABHD4"/>
</dbReference>
<reference evidence="5 6" key="1">
    <citation type="journal article" date="2022" name="Environ. Microbiol. Rep.">
        <title>Eco-phylogenetic analyses reveal divergent evolution of vitamin B12 metabolism in the marine bacterial family 'Psychromonadaceae'.</title>
        <authorList>
            <person name="Jin X."/>
            <person name="Yang Y."/>
            <person name="Cao H."/>
            <person name="Gao B."/>
            <person name="Zhao Z."/>
        </authorList>
    </citation>
    <scope>NUCLEOTIDE SEQUENCE [LARGE SCALE GENOMIC DNA]</scope>
    <source>
        <strain evidence="5 6">MKS20</strain>
    </source>
</reference>
<protein>
    <submittedName>
        <fullName evidence="5">Hydrolase</fullName>
    </submittedName>
</protein>
<dbReference type="InterPro" id="IPR050960">
    <property type="entry name" value="AB_hydrolase_4_sf"/>
</dbReference>
<dbReference type="Proteomes" id="UP001201273">
    <property type="component" value="Unassembled WGS sequence"/>
</dbReference>
<keyword evidence="3 5" id="KW-0378">Hydrolase</keyword>
<gene>
    <name evidence="5" type="ORF">K6Y31_09610</name>
</gene>
<dbReference type="NCBIfam" id="NF008218">
    <property type="entry name" value="PRK10985.1"/>
    <property type="match status" value="1"/>
</dbReference>
<dbReference type="RefSeq" id="WP_233052571.1">
    <property type="nucleotide sequence ID" value="NZ_JAIMJA010000008.1"/>
</dbReference>
<proteinExistence type="inferred from homology"/>
<dbReference type="PIRSF" id="PIRSF005211">
    <property type="entry name" value="Ab_hydro_YheT"/>
    <property type="match status" value="1"/>
</dbReference>